<dbReference type="InterPro" id="IPR002625">
    <property type="entry name" value="Smr_dom"/>
</dbReference>
<evidence type="ECO:0000259" key="1">
    <source>
        <dbReference type="PROSITE" id="PS50828"/>
    </source>
</evidence>
<protein>
    <submittedName>
        <fullName evidence="2">Smr/MutS family protein</fullName>
    </submittedName>
</protein>
<dbReference type="Gene3D" id="3.30.1370.110">
    <property type="match status" value="1"/>
</dbReference>
<evidence type="ECO:0000313" key="2">
    <source>
        <dbReference type="EMBL" id="QDF64723.1"/>
    </source>
</evidence>
<gene>
    <name evidence="2" type="ORF">FIV53_00025</name>
</gene>
<organism evidence="2 3">
    <name type="scientific">Mycoplasma nasistruthionis</name>
    <dbReference type="NCBI Taxonomy" id="353852"/>
    <lineage>
        <taxon>Bacteria</taxon>
        <taxon>Bacillati</taxon>
        <taxon>Mycoplasmatota</taxon>
        <taxon>Mollicutes</taxon>
        <taxon>Mycoplasmataceae</taxon>
        <taxon>Mycoplasma</taxon>
    </lineage>
</organism>
<evidence type="ECO:0000313" key="3">
    <source>
        <dbReference type="Proteomes" id="UP000315201"/>
    </source>
</evidence>
<dbReference type="PROSITE" id="PS50828">
    <property type="entry name" value="SMR"/>
    <property type="match status" value="1"/>
</dbReference>
<name>A0A4Y6I5C6_9MOLU</name>
<dbReference type="SUPFAM" id="SSF160443">
    <property type="entry name" value="SMR domain-like"/>
    <property type="match status" value="1"/>
</dbReference>
<feature type="domain" description="Smr" evidence="1">
    <location>
        <begin position="6"/>
        <end position="75"/>
    </location>
</feature>
<accession>A0A4Y6I5C6</accession>
<dbReference type="AlphaFoldDB" id="A0A4Y6I5C6"/>
<dbReference type="EMBL" id="CP041147">
    <property type="protein sequence ID" value="QDF64723.1"/>
    <property type="molecule type" value="Genomic_DNA"/>
</dbReference>
<reference evidence="2 3" key="1">
    <citation type="submission" date="2019-06" db="EMBL/GenBank/DDBJ databases">
        <title>Mycoplasma nasistruthionis sp. nov. str Ms03.</title>
        <authorList>
            <person name="Botes A."/>
        </authorList>
    </citation>
    <scope>NUCLEOTIDE SEQUENCE [LARGE SCALE GENOMIC DNA]</scope>
    <source>
        <strain evidence="2 3">Ms03</strain>
    </source>
</reference>
<dbReference type="Pfam" id="PF01713">
    <property type="entry name" value="Smr"/>
    <property type="match status" value="1"/>
</dbReference>
<proteinExistence type="predicted"/>
<dbReference type="Proteomes" id="UP000315201">
    <property type="component" value="Chromosome"/>
</dbReference>
<dbReference type="RefSeq" id="WP_208664792.1">
    <property type="nucleotide sequence ID" value="NZ_CP041147.1"/>
</dbReference>
<sequence length="105" mass="12223">MGQIEIDLHGLRSEEAEIEIAQHLFDLKRYRVDSILFITGIGTKVLKTTLETILDKENMSYQVVNSGGAYLVRMKEDSYNYDDFDEYDSSNITDNEINELFEQFK</sequence>
<dbReference type="InterPro" id="IPR036063">
    <property type="entry name" value="Smr_dom_sf"/>
</dbReference>
<keyword evidence="3" id="KW-1185">Reference proteome</keyword>